<evidence type="ECO:0000313" key="2">
    <source>
        <dbReference type="Proteomes" id="UP000235392"/>
    </source>
</evidence>
<comment type="caution">
    <text evidence="1">The sequence shown here is derived from an EMBL/GenBank/DDBJ whole genome shotgun (WGS) entry which is preliminary data.</text>
</comment>
<reference evidence="1 2" key="1">
    <citation type="submission" date="2017-11" db="EMBL/GenBank/DDBJ databases">
        <title>De novo assembly and phasing of dikaryotic genomes from two isolates of Puccinia coronata f. sp. avenae, the causal agent of oat crown rust.</title>
        <authorList>
            <person name="Miller M.E."/>
            <person name="Zhang Y."/>
            <person name="Omidvar V."/>
            <person name="Sperschneider J."/>
            <person name="Schwessinger B."/>
            <person name="Raley C."/>
            <person name="Palmer J.M."/>
            <person name="Garnica D."/>
            <person name="Upadhyaya N."/>
            <person name="Rathjen J."/>
            <person name="Taylor J.M."/>
            <person name="Park R.F."/>
            <person name="Dodds P.N."/>
            <person name="Hirsch C.D."/>
            <person name="Kianian S.F."/>
            <person name="Figueroa M."/>
        </authorList>
    </citation>
    <scope>NUCLEOTIDE SEQUENCE [LARGE SCALE GENOMIC DNA]</scope>
    <source>
        <strain evidence="1">12SD80</strain>
    </source>
</reference>
<name>A0A2N5TQI0_9BASI</name>
<sequence>MSIRLVKLEENSMSAGELLHISRCCESNSANASQPDSSGSTRQVAGLIRLDVNEAAVSRTAKPGPAQHGGQKFKGSWELSAYTSIHPRCGHSSGK</sequence>
<proteinExistence type="predicted"/>
<evidence type="ECO:0000313" key="1">
    <source>
        <dbReference type="EMBL" id="PLW27767.1"/>
    </source>
</evidence>
<dbReference type="Proteomes" id="UP000235392">
    <property type="component" value="Unassembled WGS sequence"/>
</dbReference>
<gene>
    <name evidence="1" type="ORF">PCASD_16286</name>
</gene>
<accession>A0A2N5TQI0</accession>
<dbReference type="EMBL" id="PGCI01000392">
    <property type="protein sequence ID" value="PLW27767.1"/>
    <property type="molecule type" value="Genomic_DNA"/>
</dbReference>
<protein>
    <submittedName>
        <fullName evidence="1">Uncharacterized protein</fullName>
    </submittedName>
</protein>
<dbReference type="AlphaFoldDB" id="A0A2N5TQI0"/>
<organism evidence="1 2">
    <name type="scientific">Puccinia coronata f. sp. avenae</name>
    <dbReference type="NCBI Taxonomy" id="200324"/>
    <lineage>
        <taxon>Eukaryota</taxon>
        <taxon>Fungi</taxon>
        <taxon>Dikarya</taxon>
        <taxon>Basidiomycota</taxon>
        <taxon>Pucciniomycotina</taxon>
        <taxon>Pucciniomycetes</taxon>
        <taxon>Pucciniales</taxon>
        <taxon>Pucciniaceae</taxon>
        <taxon>Puccinia</taxon>
    </lineage>
</organism>